<evidence type="ECO:0000256" key="2">
    <source>
        <dbReference type="ARBA" id="ARBA00022801"/>
    </source>
</evidence>
<comment type="similarity">
    <text evidence="1 4">Belongs to the glycosyl hydrolase 28 family.</text>
</comment>
<keyword evidence="3 4" id="KW-0326">Glycosidase</keyword>
<sequence>MRINRSKIVSRVLFVFGLVLSCACSEQEISVTDDGATDEDTKTEESGVVLFPRLGDFPLSGTFAMKVNGQAAFVETKGHYDVPIHYAQLSIRSEEVLQVEITVDEAINRYSISPLRKGIQGRAEGNTLQFTVNEPGYFLVRINDLEDLFLLINPQVDYRAQIANKKIINVTDYVSDITGETVQTAVLQQAIDEAARQQAVLYFPDGIYRTGTLQMRSNMTVFLSDGALIIGSTVESDYIREKEYGTNAAACGSLIRLAGVSNFRMIGNGTIDGAAWSGLRRKPGESVPEGGKPVNYATEIYLMFASDCQNLYFDGVVLRDPVFWNTRIFRSREVRMENIKVLNDRPERDWTNTDGIVFDSSLHCSLRNAVIYGGDDNCVVKGRDRRLEYDTEDILYDGVLTVTNSSGVKIGTETFVHRINEVVFRNIDIVSAQRSIVIDAKDGSQISNVRFENIVIEGFYKLSGGYRLIDFRLMNRDAVPCTSTISDIKISDVDVWNGMDGVKVRFEGKDDEAFIRNVTLKDMKVRHQKVESLQELVEKANNLELNNYVYQLLLE</sequence>
<dbReference type="PROSITE" id="PS51257">
    <property type="entry name" value="PROKAR_LIPOPROTEIN"/>
    <property type="match status" value="1"/>
</dbReference>
<dbReference type="InterPro" id="IPR012334">
    <property type="entry name" value="Pectin_lyas_fold"/>
</dbReference>
<dbReference type="RefSeq" id="WP_167961588.1">
    <property type="nucleotide sequence ID" value="NZ_CP050831.1"/>
</dbReference>
<keyword evidence="2 4" id="KW-0378">Hydrolase</keyword>
<dbReference type="InterPro" id="IPR051801">
    <property type="entry name" value="GH28_Enzymes"/>
</dbReference>
<organism evidence="6 7">
    <name type="scientific">Bacteroides faecium</name>
    <dbReference type="NCBI Taxonomy" id="2715212"/>
    <lineage>
        <taxon>Bacteria</taxon>
        <taxon>Pseudomonadati</taxon>
        <taxon>Bacteroidota</taxon>
        <taxon>Bacteroidia</taxon>
        <taxon>Bacteroidales</taxon>
        <taxon>Bacteroidaceae</taxon>
        <taxon>Bacteroides</taxon>
    </lineage>
</organism>
<dbReference type="InterPro" id="IPR000743">
    <property type="entry name" value="Glyco_hydro_28"/>
</dbReference>
<proteinExistence type="inferred from homology"/>
<dbReference type="Pfam" id="PF00295">
    <property type="entry name" value="Glyco_hydro_28"/>
    <property type="match status" value="1"/>
</dbReference>
<evidence type="ECO:0000313" key="6">
    <source>
        <dbReference type="EMBL" id="QIU93963.1"/>
    </source>
</evidence>
<gene>
    <name evidence="6" type="ORF">BacF7301_07305</name>
</gene>
<evidence type="ECO:0000256" key="4">
    <source>
        <dbReference type="RuleBase" id="RU361169"/>
    </source>
</evidence>
<accession>A0A6H0KLA2</accession>
<protein>
    <submittedName>
        <fullName evidence="6">Uncharacterized protein</fullName>
    </submittedName>
</protein>
<dbReference type="EMBL" id="CP050831">
    <property type="protein sequence ID" value="QIU93963.1"/>
    <property type="molecule type" value="Genomic_DNA"/>
</dbReference>
<evidence type="ECO:0000313" key="7">
    <source>
        <dbReference type="Proteomes" id="UP000501780"/>
    </source>
</evidence>
<evidence type="ECO:0000256" key="1">
    <source>
        <dbReference type="ARBA" id="ARBA00008834"/>
    </source>
</evidence>
<dbReference type="AlphaFoldDB" id="A0A6H0KLA2"/>
<dbReference type="SUPFAM" id="SSF51126">
    <property type="entry name" value="Pectin lyase-like"/>
    <property type="match status" value="1"/>
</dbReference>
<dbReference type="Proteomes" id="UP000501780">
    <property type="component" value="Chromosome"/>
</dbReference>
<reference evidence="6 7" key="1">
    <citation type="submission" date="2020-03" db="EMBL/GenBank/DDBJ databases">
        <title>Genomic analysis of Bacteroides faecium CBA7301.</title>
        <authorList>
            <person name="Kim J."/>
            <person name="Roh S.W."/>
        </authorList>
    </citation>
    <scope>NUCLEOTIDE SEQUENCE [LARGE SCALE GENOMIC DNA]</scope>
    <source>
        <strain evidence="6 7">CBA7301</strain>
    </source>
</reference>
<evidence type="ECO:0000256" key="3">
    <source>
        <dbReference type="ARBA" id="ARBA00023295"/>
    </source>
</evidence>
<keyword evidence="5" id="KW-0732">Signal</keyword>
<name>A0A6H0KLA2_9BACE</name>
<dbReference type="KEGG" id="bfc:BacF7301_07305"/>
<dbReference type="PANTHER" id="PTHR31339:SF9">
    <property type="entry name" value="PLASMIN AND FIBRONECTIN-BINDING PROTEIN A"/>
    <property type="match status" value="1"/>
</dbReference>
<dbReference type="GO" id="GO:0005975">
    <property type="term" value="P:carbohydrate metabolic process"/>
    <property type="evidence" value="ECO:0007669"/>
    <property type="project" value="InterPro"/>
</dbReference>
<dbReference type="PANTHER" id="PTHR31339">
    <property type="entry name" value="PECTIN LYASE-RELATED"/>
    <property type="match status" value="1"/>
</dbReference>
<feature type="signal peptide" evidence="5">
    <location>
        <begin position="1"/>
        <end position="25"/>
    </location>
</feature>
<evidence type="ECO:0000256" key="5">
    <source>
        <dbReference type="SAM" id="SignalP"/>
    </source>
</evidence>
<dbReference type="GO" id="GO:0004650">
    <property type="term" value="F:polygalacturonase activity"/>
    <property type="evidence" value="ECO:0007669"/>
    <property type="project" value="InterPro"/>
</dbReference>
<dbReference type="InterPro" id="IPR011050">
    <property type="entry name" value="Pectin_lyase_fold/virulence"/>
</dbReference>
<keyword evidence="7" id="KW-1185">Reference proteome</keyword>
<dbReference type="Gene3D" id="2.160.20.10">
    <property type="entry name" value="Single-stranded right-handed beta-helix, Pectin lyase-like"/>
    <property type="match status" value="1"/>
</dbReference>
<feature type="chain" id="PRO_5026084388" evidence="5">
    <location>
        <begin position="26"/>
        <end position="555"/>
    </location>
</feature>